<evidence type="ECO:0000313" key="3">
    <source>
        <dbReference type="Proteomes" id="UP000075320"/>
    </source>
</evidence>
<dbReference type="EMBL" id="LUKE01000003">
    <property type="protein sequence ID" value="KYG63732.1"/>
    <property type="molecule type" value="Genomic_DNA"/>
</dbReference>
<proteinExistence type="predicted"/>
<accession>A0A150WJ38</accession>
<evidence type="ECO:0000313" key="2">
    <source>
        <dbReference type="EMBL" id="KYG63732.1"/>
    </source>
</evidence>
<comment type="caution">
    <text evidence="2">The sequence shown here is derived from an EMBL/GenBank/DDBJ whole genome shotgun (WGS) entry which is preliminary data.</text>
</comment>
<reference evidence="2 3" key="1">
    <citation type="submission" date="2016-03" db="EMBL/GenBank/DDBJ databases">
        <authorList>
            <person name="Ploux O."/>
        </authorList>
    </citation>
    <scope>NUCLEOTIDE SEQUENCE [LARGE SCALE GENOMIC DNA]</scope>
    <source>
        <strain evidence="2 3">R0</strain>
    </source>
</reference>
<dbReference type="OrthoDB" id="5291343at2"/>
<dbReference type="Proteomes" id="UP000075320">
    <property type="component" value="Unassembled WGS sequence"/>
</dbReference>
<gene>
    <name evidence="2" type="ORF">AZI86_12980</name>
</gene>
<evidence type="ECO:0000259" key="1">
    <source>
        <dbReference type="Pfam" id="PF07238"/>
    </source>
</evidence>
<protein>
    <recommendedName>
        <fullName evidence="1">PilZ domain-containing protein</fullName>
    </recommendedName>
</protein>
<dbReference type="RefSeq" id="WP_061835626.1">
    <property type="nucleotide sequence ID" value="NZ_LUKE01000003.1"/>
</dbReference>
<keyword evidence="3" id="KW-1185">Reference proteome</keyword>
<dbReference type="GO" id="GO:0035438">
    <property type="term" value="F:cyclic-di-GMP binding"/>
    <property type="evidence" value="ECO:0007669"/>
    <property type="project" value="InterPro"/>
</dbReference>
<organism evidence="2 3">
    <name type="scientific">Bdellovibrio bacteriovorus</name>
    <dbReference type="NCBI Taxonomy" id="959"/>
    <lineage>
        <taxon>Bacteria</taxon>
        <taxon>Pseudomonadati</taxon>
        <taxon>Bdellovibrionota</taxon>
        <taxon>Bdellovibrionia</taxon>
        <taxon>Bdellovibrionales</taxon>
        <taxon>Pseudobdellovibrionaceae</taxon>
        <taxon>Bdellovibrio</taxon>
    </lineage>
</organism>
<dbReference type="InterPro" id="IPR009875">
    <property type="entry name" value="PilZ_domain"/>
</dbReference>
<sequence>MKTQIFLTGISIIPKHLKKDPHFQCHLIENPYDLRHSLGATEGEKIIVAYLPFLEIRHFDIYAYLQKNYANVKTFFVVDELSSNMKTKLKSFQDFIVLWKTEELHLARDIKSYLSGKKLELRQDKRNRHLQGALVTPSMLPMGSENKNFQPILGGKFDNISLNGSCLKIRAPFYTKKDFVNLSYQNKEGEYVNVEAQVRWTKWNEKDQSQELGVQFLTQS</sequence>
<feature type="domain" description="PilZ" evidence="1">
    <location>
        <begin position="122"/>
        <end position="218"/>
    </location>
</feature>
<name>A0A150WJ38_BDEBC</name>
<dbReference type="AlphaFoldDB" id="A0A150WJ38"/>
<dbReference type="Pfam" id="PF07238">
    <property type="entry name" value="PilZ"/>
    <property type="match status" value="1"/>
</dbReference>